<keyword evidence="3" id="KW-1185">Reference proteome</keyword>
<reference evidence="2 3" key="1">
    <citation type="submission" date="2020-08" db="EMBL/GenBank/DDBJ databases">
        <title>A Genomic Blueprint of the Chicken Gut Microbiome.</title>
        <authorList>
            <person name="Gilroy R."/>
            <person name="Ravi A."/>
            <person name="Getino M."/>
            <person name="Pursley I."/>
            <person name="Horton D.L."/>
            <person name="Alikhan N.-F."/>
            <person name="Baker D."/>
            <person name="Gharbi K."/>
            <person name="Hall N."/>
            <person name="Watson M."/>
            <person name="Adriaenssens E.M."/>
            <person name="Foster-Nyarko E."/>
            <person name="Jarju S."/>
            <person name="Secka A."/>
            <person name="Antonio M."/>
            <person name="Oren A."/>
            <person name="Chaudhuri R."/>
            <person name="La Ragione R.M."/>
            <person name="Hildebrand F."/>
            <person name="Pallen M.J."/>
        </authorList>
    </citation>
    <scope>NUCLEOTIDE SEQUENCE [LARGE SCALE GENOMIC DNA]</scope>
    <source>
        <strain evidence="2 3">Sa1YVA5</strain>
    </source>
</reference>
<keyword evidence="1" id="KW-0472">Membrane</keyword>
<comment type="caution">
    <text evidence="2">The sequence shown here is derived from an EMBL/GenBank/DDBJ whole genome shotgun (WGS) entry which is preliminary data.</text>
</comment>
<sequence>MSPFLLFSAIGVVALGIGAWKTVEANPHRRIPLICPPRDRPLPIILLQAVGYGSSIFAVLMLSDQWGAYAYLLFIVMALPEVVLFSIHNHQLKHGGLSQG</sequence>
<accession>A0A8I0LBE2</accession>
<keyword evidence="1" id="KW-0812">Transmembrane</keyword>
<name>A0A8I0LBE2_9CORY</name>
<gene>
    <name evidence="2" type="ORF">H9627_02175</name>
</gene>
<dbReference type="RefSeq" id="WP_191732370.1">
    <property type="nucleotide sequence ID" value="NZ_JACSPR010000001.1"/>
</dbReference>
<protein>
    <submittedName>
        <fullName evidence="2">Uncharacterized protein</fullName>
    </submittedName>
</protein>
<feature type="transmembrane region" description="Helical" evidence="1">
    <location>
        <begin position="44"/>
        <end position="62"/>
    </location>
</feature>
<organism evidence="2 3">
    <name type="scientific">Corynebacterium gallinarum</name>
    <dbReference type="NCBI Taxonomy" id="2762214"/>
    <lineage>
        <taxon>Bacteria</taxon>
        <taxon>Bacillati</taxon>
        <taxon>Actinomycetota</taxon>
        <taxon>Actinomycetes</taxon>
        <taxon>Mycobacteriales</taxon>
        <taxon>Corynebacteriaceae</taxon>
        <taxon>Corynebacterium</taxon>
    </lineage>
</organism>
<dbReference type="EMBL" id="JACSPR010000001">
    <property type="protein sequence ID" value="MBD8029146.1"/>
    <property type="molecule type" value="Genomic_DNA"/>
</dbReference>
<feature type="transmembrane region" description="Helical" evidence="1">
    <location>
        <begin position="68"/>
        <end position="87"/>
    </location>
</feature>
<evidence type="ECO:0000256" key="1">
    <source>
        <dbReference type="SAM" id="Phobius"/>
    </source>
</evidence>
<dbReference type="Proteomes" id="UP000650224">
    <property type="component" value="Unassembled WGS sequence"/>
</dbReference>
<keyword evidence="1" id="KW-1133">Transmembrane helix</keyword>
<proteinExistence type="predicted"/>
<evidence type="ECO:0000313" key="2">
    <source>
        <dbReference type="EMBL" id="MBD8029146.1"/>
    </source>
</evidence>
<dbReference type="AlphaFoldDB" id="A0A8I0LBE2"/>
<evidence type="ECO:0000313" key="3">
    <source>
        <dbReference type="Proteomes" id="UP000650224"/>
    </source>
</evidence>
<feature type="transmembrane region" description="Helical" evidence="1">
    <location>
        <begin position="6"/>
        <end position="23"/>
    </location>
</feature>